<sequence length="266" mass="30482">MKKEKGTHPISDMRLARPIIYIDKSTNKAITLQRSEVFTINDCEIIFPAPNNVSLFASIAKKERQQAKNIHSSLIAKNIKTKKAFDVKDKDITRLFNYFEHIQSSIIAIYTAIEAFANIAIPADFTHTFKNNKGITETWNKAAIERWYKTSDKISELLPKILGSESPKTMANWSKFKDLENIRNEIIHQKTKQSSGEKNIDSSFLGTLLSNEIFNTIDSGFELISFFCQKDTYHSFFPMGFSDAHLKPIEVDSFTDSFKLHRKAEE</sequence>
<protein>
    <recommendedName>
        <fullName evidence="3">RiboL-PSP-HEPN domain-containing protein</fullName>
    </recommendedName>
</protein>
<proteinExistence type="predicted"/>
<gene>
    <name evidence="1" type="ORF">KRX52_06995</name>
</gene>
<comment type="caution">
    <text evidence="1">The sequence shown here is derived from an EMBL/GenBank/DDBJ whole genome shotgun (WGS) entry which is preliminary data.</text>
</comment>
<name>A0ABS6MW13_9GAMM</name>
<dbReference type="RefSeq" id="WP_217680962.1">
    <property type="nucleotide sequence ID" value="NZ_JAHRGL010000016.1"/>
</dbReference>
<evidence type="ECO:0008006" key="3">
    <source>
        <dbReference type="Google" id="ProtNLM"/>
    </source>
</evidence>
<evidence type="ECO:0000313" key="1">
    <source>
        <dbReference type="EMBL" id="MBV2132551.1"/>
    </source>
</evidence>
<dbReference type="EMBL" id="JAHRGL010000016">
    <property type="protein sequence ID" value="MBV2132551.1"/>
    <property type="molecule type" value="Genomic_DNA"/>
</dbReference>
<evidence type="ECO:0000313" key="2">
    <source>
        <dbReference type="Proteomes" id="UP000813068"/>
    </source>
</evidence>
<dbReference type="Proteomes" id="UP000813068">
    <property type="component" value="Unassembled WGS sequence"/>
</dbReference>
<organism evidence="1 2">
    <name type="scientific">Geopseudomonas aromaticivorans</name>
    <dbReference type="NCBI Taxonomy" id="2849492"/>
    <lineage>
        <taxon>Bacteria</taxon>
        <taxon>Pseudomonadati</taxon>
        <taxon>Pseudomonadota</taxon>
        <taxon>Gammaproteobacteria</taxon>
        <taxon>Pseudomonadales</taxon>
        <taxon>Pseudomonadaceae</taxon>
        <taxon>Geopseudomonas</taxon>
    </lineage>
</organism>
<keyword evidence="2" id="KW-1185">Reference proteome</keyword>
<accession>A0ABS6MW13</accession>
<reference evidence="1 2" key="1">
    <citation type="submission" date="2021-06" db="EMBL/GenBank/DDBJ databases">
        <title>Differences between aerobic and microaerobic xylene degrading microbial communities.</title>
        <authorList>
            <person name="Banerjee S."/>
            <person name="Tancsics A."/>
        </authorList>
    </citation>
    <scope>NUCLEOTIDE SEQUENCE [LARGE SCALE GENOMIC DNA]</scope>
    <source>
        <strain evidence="1 2">MAP12</strain>
    </source>
</reference>